<gene>
    <name evidence="2" type="ORF">EDEG_00753</name>
</gene>
<dbReference type="AlphaFoldDB" id="J9DV32"/>
<evidence type="ECO:0000259" key="1">
    <source>
        <dbReference type="Pfam" id="PF09103"/>
    </source>
</evidence>
<dbReference type="Proteomes" id="UP000003163">
    <property type="component" value="Unassembled WGS sequence"/>
</dbReference>
<reference evidence="3" key="2">
    <citation type="submission" date="2015-07" db="EMBL/GenBank/DDBJ databases">
        <title>Contrasting host-pathogen interactions and genome evolution in two generalist and specialist microsporidian pathogens of mosquitoes.</title>
        <authorList>
            <consortium name="The Broad Institute Genomics Platform"/>
            <consortium name="The Broad Institute Genome Sequencing Center for Infectious Disease"/>
            <person name="Cuomo C.A."/>
            <person name="Sanscrainte N.D."/>
            <person name="Goldberg J.M."/>
            <person name="Heiman D."/>
            <person name="Young S."/>
            <person name="Zeng Q."/>
            <person name="Becnel J.J."/>
            <person name="Birren B.W."/>
        </authorList>
    </citation>
    <scope>NUCLEOTIDE SEQUENCE [LARGE SCALE GENOMIC DNA]</scope>
    <source>
        <strain evidence="3">USNM 41457</strain>
    </source>
</reference>
<organism evidence="2 3">
    <name type="scientific">Edhazardia aedis (strain USNM 41457)</name>
    <name type="common">Microsporidian parasite</name>
    <dbReference type="NCBI Taxonomy" id="1003232"/>
    <lineage>
        <taxon>Eukaryota</taxon>
        <taxon>Fungi</taxon>
        <taxon>Fungi incertae sedis</taxon>
        <taxon>Microsporidia</taxon>
        <taxon>Edhazardia</taxon>
    </lineage>
</organism>
<dbReference type="SUPFAM" id="SSF50249">
    <property type="entry name" value="Nucleic acid-binding proteins"/>
    <property type="match status" value="1"/>
</dbReference>
<accession>J9DV32</accession>
<dbReference type="HOGENOM" id="CLU_407104_0_0_1"/>
<protein>
    <recommendedName>
        <fullName evidence="1">BRCA2 OB1 domain-containing protein</fullName>
    </recommendedName>
</protein>
<keyword evidence="3" id="KW-1185">Reference proteome</keyword>
<dbReference type="InParanoid" id="J9DV32"/>
<name>J9DV32_EDHAE</name>
<comment type="caution">
    <text evidence="2">The sequence shown here is derived from an EMBL/GenBank/DDBJ whole genome shotgun (WGS) entry which is preliminary data.</text>
</comment>
<feature type="domain" description="BRCA2 OB1" evidence="1">
    <location>
        <begin position="435"/>
        <end position="539"/>
    </location>
</feature>
<dbReference type="VEuPathDB" id="MicrosporidiaDB:EDEG_00753"/>
<dbReference type="Pfam" id="PF09103">
    <property type="entry name" value="BRCA-2_OB1"/>
    <property type="match status" value="1"/>
</dbReference>
<dbReference type="GO" id="GO:0000724">
    <property type="term" value="P:double-strand break repair via homologous recombination"/>
    <property type="evidence" value="ECO:0007669"/>
    <property type="project" value="InterPro"/>
</dbReference>
<reference evidence="2 3" key="1">
    <citation type="submission" date="2011-08" db="EMBL/GenBank/DDBJ databases">
        <authorList>
            <person name="Liu Z.J."/>
            <person name="Shi F.L."/>
            <person name="Lu J.Q."/>
            <person name="Li M."/>
            <person name="Wang Z.L."/>
        </authorList>
    </citation>
    <scope>NUCLEOTIDE SEQUENCE [LARGE SCALE GENOMIC DNA]</scope>
    <source>
        <strain evidence="2 3">USNM 41457</strain>
    </source>
</reference>
<sequence>MKKQNILKTKNQNHNLNNYSIKSPHLNYYSHKIGMKRSFSHDCVDLFHNKYLEGKYQRKKYVDADYTQPFYNVPFTVEQKFESDFRVDASTKKDLFFNKENFKKKFSDASLFQKSDRKFSNNHNSSNYDLNVLSSINHEKNSIKLHEINKTDKQDFIMQNHLKEIINLNPIVNYTDIINKGRKHNLGDHIYTYKIPCFGFDTQNIQEIRHDIRGLNYYRPMRMYNKPEIGHDSTNIRNKTRIIDLRNRIKLNYFNTTEENFFKIQFKWAYIHYSLYKNRYNIKQNNKGVSNSSETFLKESSYIKLIEPENFYDKKKVLKNIDIGITVQEISENSQFLKGLEIHKRLQESNHPLNSCNNNVIKNNNRYENKFQNSRSINKIENKKTNFNNYASFNSHNEDLTNVVIKSSASESNLNDTLSQKIIEQIAQRKILEYSVLRRILEGDDVSSRYMKLMVIQIEKNRIRLFDGYFDSWFKIDLDIKRCILNRKIQIGTILKIFGAKLIVECKYFFEINNKESSFEINYNNVRISKRTRKLGYQKKKFHVTYLNTLSKTGGDICGLELKIKKIISSNVFIKVHNYSVTISENKLEQELEKINEMVEKSNFDGPLEWTIKRFTKLIMCDKFGNECLFTWMNSEIVKVGEIYRFLSLRIYSKDLGIHISTQNKTYIEKIAMFK</sequence>
<proteinExistence type="predicted"/>
<dbReference type="InterPro" id="IPR015187">
    <property type="entry name" value="BRCA2_OB_1"/>
</dbReference>
<evidence type="ECO:0000313" key="3">
    <source>
        <dbReference type="Proteomes" id="UP000003163"/>
    </source>
</evidence>
<dbReference type="Gene3D" id="2.40.50.140">
    <property type="entry name" value="Nucleic acid-binding proteins"/>
    <property type="match status" value="1"/>
</dbReference>
<evidence type="ECO:0000313" key="2">
    <source>
        <dbReference type="EMBL" id="EJW05142.1"/>
    </source>
</evidence>
<dbReference type="EMBL" id="AFBI03000009">
    <property type="protein sequence ID" value="EJW05142.1"/>
    <property type="molecule type" value="Genomic_DNA"/>
</dbReference>
<dbReference type="STRING" id="1003232.J9DV32"/>
<dbReference type="OrthoDB" id="21095at2759"/>
<dbReference type="InterPro" id="IPR012340">
    <property type="entry name" value="NA-bd_OB-fold"/>
</dbReference>